<reference evidence="1" key="1">
    <citation type="submission" date="2021-11" db="EMBL/GenBank/DDBJ databases">
        <title>Description of a new species Pelosinus isolated from the bottom sediments of Lake Baikal.</title>
        <authorList>
            <person name="Zakharyuk A."/>
        </authorList>
    </citation>
    <scope>NUCLEOTIDE SEQUENCE</scope>
    <source>
        <strain evidence="1">Bkl1</strain>
    </source>
</reference>
<dbReference type="RefSeq" id="WP_229534738.1">
    <property type="nucleotide sequence ID" value="NZ_JAJHJB010000009.1"/>
</dbReference>
<dbReference type="EMBL" id="JAJHJB010000009">
    <property type="protein sequence ID" value="MCC5465495.1"/>
    <property type="molecule type" value="Genomic_DNA"/>
</dbReference>
<name>A0ABS8HQP5_9FIRM</name>
<protein>
    <submittedName>
        <fullName evidence="1">Uncharacterized protein</fullName>
    </submittedName>
</protein>
<proteinExistence type="predicted"/>
<keyword evidence="2" id="KW-1185">Reference proteome</keyword>
<gene>
    <name evidence="1" type="ORF">LMF89_08985</name>
</gene>
<accession>A0ABS8HQP5</accession>
<sequence>MSHEIYEKLSENPLVASAIPLAFGDNYKGYTIVGSGSDILSINPRLIKGNGCN</sequence>
<dbReference type="Proteomes" id="UP001165492">
    <property type="component" value="Unassembled WGS sequence"/>
</dbReference>
<evidence type="ECO:0000313" key="1">
    <source>
        <dbReference type="EMBL" id="MCC5465495.1"/>
    </source>
</evidence>
<organism evidence="1 2">
    <name type="scientific">Pelosinus baikalensis</name>
    <dbReference type="NCBI Taxonomy" id="2892015"/>
    <lineage>
        <taxon>Bacteria</taxon>
        <taxon>Bacillati</taxon>
        <taxon>Bacillota</taxon>
        <taxon>Negativicutes</taxon>
        <taxon>Selenomonadales</taxon>
        <taxon>Sporomusaceae</taxon>
        <taxon>Pelosinus</taxon>
    </lineage>
</organism>
<comment type="caution">
    <text evidence="1">The sequence shown here is derived from an EMBL/GenBank/DDBJ whole genome shotgun (WGS) entry which is preliminary data.</text>
</comment>
<evidence type="ECO:0000313" key="2">
    <source>
        <dbReference type="Proteomes" id="UP001165492"/>
    </source>
</evidence>